<comment type="subcellular location">
    <subcellularLocation>
        <location evidence="1">Secreted</location>
    </subcellularLocation>
</comment>
<dbReference type="OrthoDB" id="6159739at2759"/>
<sequence>MNSENKEPRVGALGIVGIFTCIFLFMMTVFNSINVYYLQMNVALLNEEIAYLRISGPCSHQSRQKRNIVGSTDDGVFVSSESYADHRRFNFSHSRYPNLKGLSVASMPAQASYIGSYSSIGTDDTSAGKASVHVRKSRVMRLDEKPREYLQVSRSALKSGDFLYPSRDYSEYPSTEASTDTVHVTKRRIRQRLETLDERHPRTGRIKPLPTIHFNGDTSKYVFGTHDNFNGNGHLRHPQRTFVDWKASNWVDKTGMNNYFSFEDGYMTIKESGIYFIYAQIYYLDEHDQNGYRVYKNDKTSILQCTIFSNSSQRTTKGNTCYTAGAEYFAGGDKISIGDLSDGRYSLFEPGKSFFGVIKLGDIRVRV</sequence>
<dbReference type="Proteomes" id="UP000625711">
    <property type="component" value="Unassembled WGS sequence"/>
</dbReference>
<dbReference type="PROSITE" id="PS50049">
    <property type="entry name" value="THD_2"/>
    <property type="match status" value="1"/>
</dbReference>
<dbReference type="SUPFAM" id="SSF49842">
    <property type="entry name" value="TNF-like"/>
    <property type="match status" value="1"/>
</dbReference>
<keyword evidence="7" id="KW-1133">Transmembrane helix</keyword>
<dbReference type="GO" id="GO:0006955">
    <property type="term" value="P:immune response"/>
    <property type="evidence" value="ECO:0007669"/>
    <property type="project" value="InterPro"/>
</dbReference>
<keyword evidence="3" id="KW-0202">Cytokine</keyword>
<keyword evidence="7" id="KW-0812">Transmembrane</keyword>
<evidence type="ECO:0000256" key="5">
    <source>
        <dbReference type="ARBA" id="ARBA00023157"/>
    </source>
</evidence>
<evidence type="ECO:0000259" key="8">
    <source>
        <dbReference type="PROSITE" id="PS50049"/>
    </source>
</evidence>
<protein>
    <recommendedName>
        <fullName evidence="8">THD domain-containing protein</fullName>
    </recommendedName>
</protein>
<evidence type="ECO:0000313" key="10">
    <source>
        <dbReference type="Proteomes" id="UP000625711"/>
    </source>
</evidence>
<evidence type="ECO:0000256" key="3">
    <source>
        <dbReference type="ARBA" id="ARBA00022514"/>
    </source>
</evidence>
<keyword evidence="10" id="KW-1185">Reference proteome</keyword>
<accession>A0A834HXY2</accession>
<dbReference type="PANTHER" id="PTHR15151:SF24">
    <property type="entry name" value="A PROLIFERATION-INDUCING LIGAND-LIKE PROTEIN-RELATED"/>
    <property type="match status" value="1"/>
</dbReference>
<dbReference type="AlphaFoldDB" id="A0A834HXY2"/>
<dbReference type="GO" id="GO:0016020">
    <property type="term" value="C:membrane"/>
    <property type="evidence" value="ECO:0007669"/>
    <property type="project" value="InterPro"/>
</dbReference>
<comment type="similarity">
    <text evidence="2">Belongs to the tumor necrosis factor family.</text>
</comment>
<evidence type="ECO:0000256" key="2">
    <source>
        <dbReference type="ARBA" id="ARBA00008670"/>
    </source>
</evidence>
<dbReference type="EMBL" id="JAACXV010014465">
    <property type="protein sequence ID" value="KAF7267100.1"/>
    <property type="molecule type" value="Genomic_DNA"/>
</dbReference>
<evidence type="ECO:0000256" key="6">
    <source>
        <dbReference type="ARBA" id="ARBA00023180"/>
    </source>
</evidence>
<feature type="transmembrane region" description="Helical" evidence="7">
    <location>
        <begin position="12"/>
        <end position="37"/>
    </location>
</feature>
<organism evidence="9 10">
    <name type="scientific">Rhynchophorus ferrugineus</name>
    <name type="common">Red palm weevil</name>
    <name type="synonym">Curculio ferrugineus</name>
    <dbReference type="NCBI Taxonomy" id="354439"/>
    <lineage>
        <taxon>Eukaryota</taxon>
        <taxon>Metazoa</taxon>
        <taxon>Ecdysozoa</taxon>
        <taxon>Arthropoda</taxon>
        <taxon>Hexapoda</taxon>
        <taxon>Insecta</taxon>
        <taxon>Pterygota</taxon>
        <taxon>Neoptera</taxon>
        <taxon>Endopterygota</taxon>
        <taxon>Coleoptera</taxon>
        <taxon>Polyphaga</taxon>
        <taxon>Cucujiformia</taxon>
        <taxon>Curculionidae</taxon>
        <taxon>Dryophthorinae</taxon>
        <taxon>Rhynchophorus</taxon>
    </lineage>
</organism>
<evidence type="ECO:0000313" key="9">
    <source>
        <dbReference type="EMBL" id="KAF7267100.1"/>
    </source>
</evidence>
<name>A0A834HXY2_RHYFE</name>
<evidence type="ECO:0000256" key="1">
    <source>
        <dbReference type="ARBA" id="ARBA00004613"/>
    </source>
</evidence>
<keyword evidence="4" id="KW-0964">Secreted</keyword>
<feature type="domain" description="THD" evidence="8">
    <location>
        <begin position="210"/>
        <end position="360"/>
    </location>
</feature>
<evidence type="ECO:0000256" key="4">
    <source>
        <dbReference type="ARBA" id="ARBA00022525"/>
    </source>
</evidence>
<dbReference type="GO" id="GO:0005615">
    <property type="term" value="C:extracellular space"/>
    <property type="evidence" value="ECO:0007669"/>
    <property type="project" value="UniProtKB-KW"/>
</dbReference>
<keyword evidence="6" id="KW-0325">Glycoprotein</keyword>
<proteinExistence type="inferred from homology"/>
<dbReference type="InterPro" id="IPR006052">
    <property type="entry name" value="TNF_dom"/>
</dbReference>
<dbReference type="Gene3D" id="2.60.120.40">
    <property type="match status" value="1"/>
</dbReference>
<reference evidence="9" key="1">
    <citation type="submission" date="2020-08" db="EMBL/GenBank/DDBJ databases">
        <title>Genome sequencing and assembly of the red palm weevil Rhynchophorus ferrugineus.</title>
        <authorList>
            <person name="Dias G.B."/>
            <person name="Bergman C.M."/>
            <person name="Manee M."/>
        </authorList>
    </citation>
    <scope>NUCLEOTIDE SEQUENCE</scope>
    <source>
        <strain evidence="9">AA-2017</strain>
        <tissue evidence="9">Whole larva</tissue>
    </source>
</reference>
<evidence type="ECO:0000256" key="7">
    <source>
        <dbReference type="SAM" id="Phobius"/>
    </source>
</evidence>
<dbReference type="PANTHER" id="PTHR15151">
    <property type="entry name" value="PROTEIN EIGER"/>
    <property type="match status" value="1"/>
</dbReference>
<dbReference type="InterPro" id="IPR008983">
    <property type="entry name" value="Tumour_necrosis_fac-like_dom"/>
</dbReference>
<dbReference type="Pfam" id="PF00229">
    <property type="entry name" value="TNF"/>
    <property type="match status" value="1"/>
</dbReference>
<comment type="caution">
    <text evidence="9">The sequence shown here is derived from an EMBL/GenBank/DDBJ whole genome shotgun (WGS) entry which is preliminary data.</text>
</comment>
<keyword evidence="5" id="KW-1015">Disulfide bond</keyword>
<gene>
    <name evidence="9" type="ORF">GWI33_019597</name>
</gene>
<dbReference type="GO" id="GO:0005164">
    <property type="term" value="F:tumor necrosis factor receptor binding"/>
    <property type="evidence" value="ECO:0007669"/>
    <property type="project" value="InterPro"/>
</dbReference>
<dbReference type="GO" id="GO:0005125">
    <property type="term" value="F:cytokine activity"/>
    <property type="evidence" value="ECO:0007669"/>
    <property type="project" value="UniProtKB-KW"/>
</dbReference>
<dbReference type="InterPro" id="IPR051748">
    <property type="entry name" value="TNF_Ligand_Superfamily"/>
</dbReference>
<keyword evidence="7" id="KW-0472">Membrane</keyword>